<protein>
    <submittedName>
        <fullName evidence="2">Uncharacterized protein</fullName>
    </submittedName>
</protein>
<reference evidence="2" key="2">
    <citation type="submission" date="2018-08" db="UniProtKB">
        <authorList>
            <consortium name="EnsemblPlants"/>
        </authorList>
    </citation>
    <scope>IDENTIFICATION</scope>
    <source>
        <strain evidence="2">Yugu1</strain>
    </source>
</reference>
<name>K3YYK4_SETIT</name>
<evidence type="ECO:0000313" key="3">
    <source>
        <dbReference type="Proteomes" id="UP000004995"/>
    </source>
</evidence>
<sequence length="178" mass="19788">MTDKPADKLKRTDCAKLFPPTPQPTCQVEVPALHPTYVSGSRSGVQEQIGGERPAQRHSSVKIPTPTPTTTTIIAEPGGAIGGEEIENVDAAIAEHKRKERRDNYANLLEEEKERRRAKASENYHRNKTEGKTSTTPQHLTGTTYTELGQCHGHHSFQVPRLLSPGYHHVCLVEVLYF</sequence>
<dbReference type="HOGENOM" id="CLU_1513072_0_0_1"/>
<evidence type="ECO:0000256" key="1">
    <source>
        <dbReference type="SAM" id="MobiDB-lite"/>
    </source>
</evidence>
<dbReference type="InParanoid" id="K3YYK4"/>
<dbReference type="EMBL" id="AGNK02000416">
    <property type="status" value="NOT_ANNOTATED_CDS"/>
    <property type="molecule type" value="Genomic_DNA"/>
</dbReference>
<accession>K3YYK4</accession>
<organism evidence="2 3">
    <name type="scientific">Setaria italica</name>
    <name type="common">Foxtail millet</name>
    <name type="synonym">Panicum italicum</name>
    <dbReference type="NCBI Taxonomy" id="4555"/>
    <lineage>
        <taxon>Eukaryota</taxon>
        <taxon>Viridiplantae</taxon>
        <taxon>Streptophyta</taxon>
        <taxon>Embryophyta</taxon>
        <taxon>Tracheophyta</taxon>
        <taxon>Spermatophyta</taxon>
        <taxon>Magnoliopsida</taxon>
        <taxon>Liliopsida</taxon>
        <taxon>Poales</taxon>
        <taxon>Poaceae</taxon>
        <taxon>PACMAD clade</taxon>
        <taxon>Panicoideae</taxon>
        <taxon>Panicodae</taxon>
        <taxon>Paniceae</taxon>
        <taxon>Cenchrinae</taxon>
        <taxon>Setaria</taxon>
    </lineage>
</organism>
<dbReference type="EnsemblPlants" id="KQL30268">
    <property type="protein sequence ID" value="KQL30268"/>
    <property type="gene ID" value="SETIT_019358mg"/>
</dbReference>
<dbReference type="Gramene" id="KQL30268">
    <property type="protein sequence ID" value="KQL30268"/>
    <property type="gene ID" value="SETIT_019358mg"/>
</dbReference>
<reference evidence="3" key="1">
    <citation type="journal article" date="2012" name="Nat. Biotechnol.">
        <title>Reference genome sequence of the model plant Setaria.</title>
        <authorList>
            <person name="Bennetzen J.L."/>
            <person name="Schmutz J."/>
            <person name="Wang H."/>
            <person name="Percifield R."/>
            <person name="Hawkins J."/>
            <person name="Pontaroli A.C."/>
            <person name="Estep M."/>
            <person name="Feng L."/>
            <person name="Vaughn J.N."/>
            <person name="Grimwood J."/>
            <person name="Jenkins J."/>
            <person name="Barry K."/>
            <person name="Lindquist E."/>
            <person name="Hellsten U."/>
            <person name="Deshpande S."/>
            <person name="Wang X."/>
            <person name="Wu X."/>
            <person name="Mitros T."/>
            <person name="Triplett J."/>
            <person name="Yang X."/>
            <person name="Ye C.Y."/>
            <person name="Mauro-Herrera M."/>
            <person name="Wang L."/>
            <person name="Li P."/>
            <person name="Sharma M."/>
            <person name="Sharma R."/>
            <person name="Ronald P.C."/>
            <person name="Panaud O."/>
            <person name="Kellogg E.A."/>
            <person name="Brutnell T.P."/>
            <person name="Doust A.N."/>
            <person name="Tuskan G.A."/>
            <person name="Rokhsar D."/>
            <person name="Devos K.M."/>
        </authorList>
    </citation>
    <scope>NUCLEOTIDE SEQUENCE [LARGE SCALE GENOMIC DNA]</scope>
    <source>
        <strain evidence="3">cv. Yugu1</strain>
    </source>
</reference>
<feature type="compositionally biased region" description="Basic and acidic residues" evidence="1">
    <location>
        <begin position="113"/>
        <end position="131"/>
    </location>
</feature>
<keyword evidence="3" id="KW-1185">Reference proteome</keyword>
<dbReference type="AlphaFoldDB" id="K3YYK4"/>
<proteinExistence type="predicted"/>
<feature type="region of interest" description="Disordered" evidence="1">
    <location>
        <begin position="1"/>
        <end position="84"/>
    </location>
</feature>
<feature type="compositionally biased region" description="Basic and acidic residues" evidence="1">
    <location>
        <begin position="1"/>
        <end position="14"/>
    </location>
</feature>
<evidence type="ECO:0000313" key="2">
    <source>
        <dbReference type="EnsemblPlants" id="KQL30268"/>
    </source>
</evidence>
<dbReference type="Proteomes" id="UP000004995">
    <property type="component" value="Unassembled WGS sequence"/>
</dbReference>
<feature type="compositionally biased region" description="Low complexity" evidence="1">
    <location>
        <begin position="68"/>
        <end position="78"/>
    </location>
</feature>
<feature type="region of interest" description="Disordered" evidence="1">
    <location>
        <begin position="113"/>
        <end position="140"/>
    </location>
</feature>